<keyword evidence="1" id="KW-0539">Nucleus</keyword>
<dbReference type="GO" id="GO:0034087">
    <property type="term" value="P:establishment of mitotic sister chromatid cohesion"/>
    <property type="evidence" value="ECO:0007669"/>
    <property type="project" value="TreeGrafter"/>
</dbReference>
<gene>
    <name evidence="3" type="primary">SCC2_3</name>
    <name evidence="3" type="ORF">JDV02_003539</name>
</gene>
<feature type="domain" description="Sister chromatid cohesion C-terminal" evidence="2">
    <location>
        <begin position="402"/>
        <end position="571"/>
    </location>
</feature>
<comment type="similarity">
    <text evidence="1">Belongs to the SCC2/Nipped-B family.</text>
</comment>
<evidence type="ECO:0000259" key="2">
    <source>
        <dbReference type="Pfam" id="PF12830"/>
    </source>
</evidence>
<dbReference type="RefSeq" id="XP_047840644.1">
    <property type="nucleotide sequence ID" value="XM_047984670.1"/>
</dbReference>
<protein>
    <recommendedName>
        <fullName evidence="1">Sister chromatid cohesion protein</fullName>
    </recommendedName>
</protein>
<proteinExistence type="inferred from homology"/>
<reference evidence="3" key="1">
    <citation type="submission" date="2021-11" db="EMBL/GenBank/DDBJ databases">
        <title>Purpureocillium_takamizusanense_genome.</title>
        <authorList>
            <person name="Nguyen N.-H."/>
        </authorList>
    </citation>
    <scope>NUCLEOTIDE SEQUENCE</scope>
    <source>
        <strain evidence="3">PT3</strain>
    </source>
</reference>
<dbReference type="GO" id="GO:0140588">
    <property type="term" value="P:chromatin looping"/>
    <property type="evidence" value="ECO:0007669"/>
    <property type="project" value="InterPro"/>
</dbReference>
<dbReference type="GO" id="GO:0010468">
    <property type="term" value="P:regulation of gene expression"/>
    <property type="evidence" value="ECO:0007669"/>
    <property type="project" value="InterPro"/>
</dbReference>
<dbReference type="OrthoDB" id="418242at2759"/>
<dbReference type="GO" id="GO:0090694">
    <property type="term" value="C:Scc2-Scc4 cohesin loading complex"/>
    <property type="evidence" value="ECO:0007669"/>
    <property type="project" value="TreeGrafter"/>
</dbReference>
<dbReference type="Proteomes" id="UP000829364">
    <property type="component" value="Chromosome 2"/>
</dbReference>
<dbReference type="PANTHER" id="PTHR21704">
    <property type="entry name" value="NIPPED-B-LIKE PROTEIN DELANGIN SCC2-RELATED"/>
    <property type="match status" value="1"/>
</dbReference>
<keyword evidence="1" id="KW-0131">Cell cycle</keyword>
<dbReference type="SUPFAM" id="SSF48371">
    <property type="entry name" value="ARM repeat"/>
    <property type="match status" value="1"/>
</dbReference>
<dbReference type="GO" id="GO:0071169">
    <property type="term" value="P:establishment of protein localization to chromatin"/>
    <property type="evidence" value="ECO:0007669"/>
    <property type="project" value="TreeGrafter"/>
</dbReference>
<keyword evidence="1" id="KW-0677">Repeat</keyword>
<evidence type="ECO:0000313" key="3">
    <source>
        <dbReference type="EMBL" id="UNI17163.1"/>
    </source>
</evidence>
<sequence length="626" mass="69413">MKLARDIYLRNRDKGLRSAIANGLLRRVQDPDEGVRDLARQIIEEIWFTPFYANESTTTFEAALAEHVALVIQIVKTRTVTEILGKVLQSIVRPDNRSLEGPFTVCSRLVGILSGLIDNADSADTLVPSSCDALQALTIFANADPKLFTLEHLRLLKPQLARYTGRDELVAFRAVTAIYKRVLPQLSSVHAHFLTEVRLQLLKGIGKISSRGALDDLIGCAHTVCELLKDLSPLAYLMASSLLGIQNLANAPLDSKHPKYLCTYAIIVGSVGKHCDLNKQLHFFREKFPRWKGDSVPCLIVDTLSPFALPPQSLEARKAAIEAIGLVCQSWPRNYVLPKVDTAFQHVFQDRIPILETMILRSFKEFLMVEERRSEAGTTATAAESKKKELTVMGGTNFDDVASATTQRFLKDITRIALGSQDEHAFLAMEVLGSINRQGLTHPKDTGVTLITLETSAKRKIAELAYMEHRSLYEKHETRDVVKDSHGATVDPFQAKLHLLMQVLKISKPKNRQRFLEKLCSQTDFELSKLDAIGDLPPHVDFSRFIIENVAFFDYQTVGEIQSVVNTLERIVTGTGATVAQAIESEVFNVRMDVNELGQPLDSIALGPVTAMSTSDPAMGGQQVVA</sequence>
<dbReference type="PANTHER" id="PTHR21704:SF18">
    <property type="entry name" value="NIPPED-B-LIKE PROTEIN"/>
    <property type="match status" value="1"/>
</dbReference>
<dbReference type="InterPro" id="IPR024986">
    <property type="entry name" value="Nipped-B_C"/>
</dbReference>
<keyword evidence="4" id="KW-1185">Reference proteome</keyword>
<dbReference type="InterPro" id="IPR016024">
    <property type="entry name" value="ARM-type_fold"/>
</dbReference>
<dbReference type="GeneID" id="72065496"/>
<dbReference type="GO" id="GO:0061775">
    <property type="term" value="F:cohesin loader activity"/>
    <property type="evidence" value="ECO:0007669"/>
    <property type="project" value="InterPro"/>
</dbReference>
<comment type="subcellular location">
    <subcellularLocation>
        <location evidence="1">Nucleus</location>
    </subcellularLocation>
</comment>
<organism evidence="3 4">
    <name type="scientific">Purpureocillium takamizusanense</name>
    <dbReference type="NCBI Taxonomy" id="2060973"/>
    <lineage>
        <taxon>Eukaryota</taxon>
        <taxon>Fungi</taxon>
        <taxon>Dikarya</taxon>
        <taxon>Ascomycota</taxon>
        <taxon>Pezizomycotina</taxon>
        <taxon>Sordariomycetes</taxon>
        <taxon>Hypocreomycetidae</taxon>
        <taxon>Hypocreales</taxon>
        <taxon>Ophiocordycipitaceae</taxon>
        <taxon>Purpureocillium</taxon>
    </lineage>
</organism>
<dbReference type="EMBL" id="CP086355">
    <property type="protein sequence ID" value="UNI17163.1"/>
    <property type="molecule type" value="Genomic_DNA"/>
</dbReference>
<dbReference type="GO" id="GO:0003682">
    <property type="term" value="F:chromatin binding"/>
    <property type="evidence" value="ECO:0007669"/>
    <property type="project" value="TreeGrafter"/>
</dbReference>
<dbReference type="AlphaFoldDB" id="A0A9Q8V8Y2"/>
<name>A0A9Q8V8Y2_9HYPO</name>
<dbReference type="Pfam" id="PF12830">
    <property type="entry name" value="Nipped-B_C"/>
    <property type="match status" value="1"/>
</dbReference>
<dbReference type="GO" id="GO:1990414">
    <property type="term" value="P:replication-born double-strand break repair via sister chromatid exchange"/>
    <property type="evidence" value="ECO:0007669"/>
    <property type="project" value="TreeGrafter"/>
</dbReference>
<evidence type="ECO:0000313" key="4">
    <source>
        <dbReference type="Proteomes" id="UP000829364"/>
    </source>
</evidence>
<dbReference type="InterPro" id="IPR033031">
    <property type="entry name" value="Scc2/Nipped-B"/>
</dbReference>
<evidence type="ECO:0000256" key="1">
    <source>
        <dbReference type="RuleBase" id="RU364107"/>
    </source>
</evidence>
<dbReference type="KEGG" id="ptkz:JDV02_003539"/>
<accession>A0A9Q8V8Y2</accession>